<protein>
    <submittedName>
        <fullName evidence="2">Single-stranded nucleic acid binding R3H domain protein</fullName>
    </submittedName>
</protein>
<organism evidence="2 3">
    <name type="scientific">candidate division WS6 bacterium GW2011_GWF1_35_23</name>
    <dbReference type="NCBI Taxonomy" id="1619097"/>
    <lineage>
        <taxon>Bacteria</taxon>
        <taxon>Candidatus Dojkabacteria</taxon>
    </lineage>
</organism>
<dbReference type="Gene3D" id="3.30.300.20">
    <property type="match status" value="1"/>
</dbReference>
<dbReference type="SUPFAM" id="SSF82708">
    <property type="entry name" value="R3H domain"/>
    <property type="match status" value="1"/>
</dbReference>
<dbReference type="PANTHER" id="PTHR35800:SF1">
    <property type="entry name" value="RNA-BINDING PROTEIN KHPB"/>
    <property type="match status" value="1"/>
</dbReference>
<evidence type="ECO:0000259" key="1">
    <source>
        <dbReference type="PROSITE" id="PS51061"/>
    </source>
</evidence>
<dbReference type="Pfam" id="PF01424">
    <property type="entry name" value="R3H"/>
    <property type="match status" value="1"/>
</dbReference>
<dbReference type="GO" id="GO:0003723">
    <property type="term" value="F:RNA binding"/>
    <property type="evidence" value="ECO:0007669"/>
    <property type="project" value="InterPro"/>
</dbReference>
<dbReference type="InterPro" id="IPR001374">
    <property type="entry name" value="R3H_dom"/>
</dbReference>
<dbReference type="InterPro" id="IPR036867">
    <property type="entry name" value="R3H_dom_sf"/>
</dbReference>
<evidence type="ECO:0000313" key="2">
    <source>
        <dbReference type="EMBL" id="KKP75959.1"/>
    </source>
</evidence>
<accession>A0A0G0C2U3</accession>
<proteinExistence type="predicted"/>
<name>A0A0G0C2U3_9BACT</name>
<reference evidence="2 3" key="1">
    <citation type="journal article" date="2015" name="Nature">
        <title>rRNA introns, odd ribosomes, and small enigmatic genomes across a large radiation of phyla.</title>
        <authorList>
            <person name="Brown C.T."/>
            <person name="Hug L.A."/>
            <person name="Thomas B.C."/>
            <person name="Sharon I."/>
            <person name="Castelle C.J."/>
            <person name="Singh A."/>
            <person name="Wilkins M.J."/>
            <person name="Williams K.H."/>
            <person name="Banfield J.F."/>
        </authorList>
    </citation>
    <scope>NUCLEOTIDE SEQUENCE [LARGE SCALE GENOMIC DNA]</scope>
</reference>
<sequence>MKDKDIVKLVNKEVDKLCKLLEVDCERDCQIEDSDTGVKYIKVSFEGQDLGYMIGNRGRHMDSLQFILQVIIGRQLDEGTDFRVFVDVGDYRKAKDESLEQMALQKADDARLLGEEIELPPMKPSDRRVVHLTLDKFKDIKTESRGEDRDRHIVIIPIKE</sequence>
<dbReference type="PANTHER" id="PTHR35800">
    <property type="entry name" value="PROTEIN JAG"/>
    <property type="match status" value="1"/>
</dbReference>
<dbReference type="PROSITE" id="PS51061">
    <property type="entry name" value="R3H"/>
    <property type="match status" value="1"/>
</dbReference>
<dbReference type="Proteomes" id="UP000034816">
    <property type="component" value="Unassembled WGS sequence"/>
</dbReference>
<feature type="domain" description="R3H" evidence="1">
    <location>
        <begin position="93"/>
        <end position="159"/>
    </location>
</feature>
<dbReference type="EMBL" id="LBQH01000031">
    <property type="protein sequence ID" value="KKP75959.1"/>
    <property type="molecule type" value="Genomic_DNA"/>
</dbReference>
<evidence type="ECO:0000313" key="3">
    <source>
        <dbReference type="Proteomes" id="UP000034816"/>
    </source>
</evidence>
<comment type="caution">
    <text evidence="2">The sequence shown here is derived from an EMBL/GenBank/DDBJ whole genome shotgun (WGS) entry which is preliminary data.</text>
</comment>
<gene>
    <name evidence="2" type="ORF">UR73_C0031G0007</name>
</gene>
<dbReference type="InterPro" id="IPR015946">
    <property type="entry name" value="KH_dom-like_a/b"/>
</dbReference>
<dbReference type="CDD" id="cd02644">
    <property type="entry name" value="R3H_jag"/>
    <property type="match status" value="1"/>
</dbReference>
<dbReference type="InterPro" id="IPR039247">
    <property type="entry name" value="KhpB"/>
</dbReference>
<dbReference type="SMART" id="SM00393">
    <property type="entry name" value="R3H"/>
    <property type="match status" value="1"/>
</dbReference>
<dbReference type="InterPro" id="IPR034079">
    <property type="entry name" value="R3H_KhpB"/>
</dbReference>
<dbReference type="Gene3D" id="3.30.1370.50">
    <property type="entry name" value="R3H-like domain"/>
    <property type="match status" value="1"/>
</dbReference>
<dbReference type="AlphaFoldDB" id="A0A0G0C2U3"/>